<feature type="binding site" evidence="9">
    <location>
        <position position="235"/>
    </location>
    <ligand>
        <name>ATP</name>
        <dbReference type="ChEBI" id="CHEBI:30616"/>
    </ligand>
</feature>
<keyword evidence="6 9" id="KW-0378">Hydrolase</keyword>
<comment type="subcellular location">
    <subcellularLocation>
        <location evidence="2">Cytoplasm</location>
        <location evidence="2">Cytosol</location>
    </subcellularLocation>
</comment>
<dbReference type="EMBL" id="CP119945">
    <property type="protein sequence ID" value="WFC99809.1"/>
    <property type="molecule type" value="Genomic_DNA"/>
</dbReference>
<comment type="function">
    <text evidence="9">Hydrolyzes ATP, and can also hydrolyze GTP with lower efficiency. Has lower affinity for GTP.</text>
</comment>
<name>A0AAJ6CHE7_9BASI</name>
<dbReference type="CDD" id="cd01900">
    <property type="entry name" value="YchF"/>
    <property type="match status" value="1"/>
</dbReference>
<evidence type="ECO:0000256" key="5">
    <source>
        <dbReference type="ARBA" id="ARBA00022741"/>
    </source>
</evidence>
<proteinExistence type="inferred from homology"/>
<keyword evidence="12" id="KW-1185">Reference proteome</keyword>
<comment type="subunit">
    <text evidence="9">Monomer.</text>
</comment>
<dbReference type="InterPro" id="IPR013029">
    <property type="entry name" value="YchF_C"/>
</dbReference>
<dbReference type="Gene3D" id="3.10.20.30">
    <property type="match status" value="1"/>
</dbReference>
<dbReference type="FunFam" id="3.10.20.30:FF:000001">
    <property type="entry name" value="Ribosome-binding ATPase YchF"/>
    <property type="match status" value="1"/>
</dbReference>
<dbReference type="GO" id="GO:0005829">
    <property type="term" value="C:cytosol"/>
    <property type="evidence" value="ECO:0007669"/>
    <property type="project" value="UniProtKB-SubCell"/>
</dbReference>
<dbReference type="InterPro" id="IPR012676">
    <property type="entry name" value="TGS-like"/>
</dbReference>
<dbReference type="GO" id="GO:0043023">
    <property type="term" value="F:ribosomal large subunit binding"/>
    <property type="evidence" value="ECO:0007669"/>
    <property type="project" value="UniProtKB-UniRule"/>
</dbReference>
<evidence type="ECO:0000256" key="3">
    <source>
        <dbReference type="ARBA" id="ARBA00022490"/>
    </source>
</evidence>
<dbReference type="InterPro" id="IPR012675">
    <property type="entry name" value="Beta-grasp_dom_sf"/>
</dbReference>
<dbReference type="PANTHER" id="PTHR23305:SF11">
    <property type="entry name" value="OBG-LIKE ATPASE 1"/>
    <property type="match status" value="1"/>
</dbReference>
<dbReference type="Gene3D" id="3.40.50.300">
    <property type="entry name" value="P-loop containing nucleotide triphosphate hydrolases"/>
    <property type="match status" value="1"/>
</dbReference>
<dbReference type="FunFam" id="1.10.150.300:FF:000003">
    <property type="entry name" value="Obg-like ATPase 1"/>
    <property type="match status" value="1"/>
</dbReference>
<evidence type="ECO:0000256" key="9">
    <source>
        <dbReference type="HAMAP-Rule" id="MF_03167"/>
    </source>
</evidence>
<evidence type="ECO:0000313" key="11">
    <source>
        <dbReference type="EMBL" id="WFC99809.1"/>
    </source>
</evidence>
<dbReference type="PROSITE" id="PS51710">
    <property type="entry name" value="G_OBG"/>
    <property type="match status" value="1"/>
</dbReference>
<accession>A0AAJ6CHE7</accession>
<dbReference type="GO" id="GO:0006950">
    <property type="term" value="P:response to stress"/>
    <property type="evidence" value="ECO:0007669"/>
    <property type="project" value="UniProtKB-ARBA"/>
</dbReference>
<evidence type="ECO:0000259" key="10">
    <source>
        <dbReference type="PROSITE" id="PS51710"/>
    </source>
</evidence>
<dbReference type="PANTHER" id="PTHR23305">
    <property type="entry name" value="OBG GTPASE FAMILY"/>
    <property type="match status" value="1"/>
</dbReference>
<dbReference type="SUPFAM" id="SSF52540">
    <property type="entry name" value="P-loop containing nucleoside triphosphate hydrolases"/>
    <property type="match status" value="1"/>
</dbReference>
<evidence type="ECO:0000256" key="7">
    <source>
        <dbReference type="ARBA" id="ARBA00022840"/>
    </source>
</evidence>
<dbReference type="GO" id="GO:0016887">
    <property type="term" value="F:ATP hydrolysis activity"/>
    <property type="evidence" value="ECO:0007669"/>
    <property type="project" value="UniProtKB-UniRule"/>
</dbReference>
<dbReference type="PIRSF" id="PIRSF006641">
    <property type="entry name" value="CHP00092"/>
    <property type="match status" value="1"/>
</dbReference>
<dbReference type="InterPro" id="IPR031167">
    <property type="entry name" value="G_OBG"/>
</dbReference>
<dbReference type="InterPro" id="IPR006073">
    <property type="entry name" value="GTP-bd"/>
</dbReference>
<organism evidence="11 12">
    <name type="scientific">Malassezia yamatoensis</name>
    <dbReference type="NCBI Taxonomy" id="253288"/>
    <lineage>
        <taxon>Eukaryota</taxon>
        <taxon>Fungi</taxon>
        <taxon>Dikarya</taxon>
        <taxon>Basidiomycota</taxon>
        <taxon>Ustilaginomycotina</taxon>
        <taxon>Malasseziomycetes</taxon>
        <taxon>Malasseziales</taxon>
        <taxon>Malasseziaceae</taxon>
        <taxon>Malassezia</taxon>
    </lineage>
</organism>
<dbReference type="NCBIfam" id="TIGR00092">
    <property type="entry name" value="redox-regulated ATPase YchF"/>
    <property type="match status" value="1"/>
</dbReference>
<reference evidence="11 12" key="1">
    <citation type="submission" date="2023-03" db="EMBL/GenBank/DDBJ databases">
        <title>Mating type loci evolution in Malassezia.</title>
        <authorList>
            <person name="Coelho M.A."/>
        </authorList>
    </citation>
    <scope>NUCLEOTIDE SEQUENCE [LARGE SCALE GENOMIC DNA]</scope>
    <source>
        <strain evidence="11 12">CBS 9725</strain>
    </source>
</reference>
<evidence type="ECO:0000256" key="1">
    <source>
        <dbReference type="ARBA" id="ARBA00001946"/>
    </source>
</evidence>
<evidence type="ECO:0000313" key="12">
    <source>
        <dbReference type="Proteomes" id="UP001219567"/>
    </source>
</evidence>
<dbReference type="GO" id="GO:0005524">
    <property type="term" value="F:ATP binding"/>
    <property type="evidence" value="ECO:0007669"/>
    <property type="project" value="UniProtKB-UniRule"/>
</dbReference>
<evidence type="ECO:0000256" key="2">
    <source>
        <dbReference type="ARBA" id="ARBA00004514"/>
    </source>
</evidence>
<keyword evidence="3 9" id="KW-0963">Cytoplasm</keyword>
<dbReference type="InterPro" id="IPR023192">
    <property type="entry name" value="TGS-like_dom_sf"/>
</dbReference>
<dbReference type="Pfam" id="PF01926">
    <property type="entry name" value="MMR_HSR1"/>
    <property type="match status" value="1"/>
</dbReference>
<dbReference type="CDD" id="cd04867">
    <property type="entry name" value="TGS_YchF_OLA1"/>
    <property type="match status" value="1"/>
</dbReference>
<dbReference type="SUPFAM" id="SSF81271">
    <property type="entry name" value="TGS-like"/>
    <property type="match status" value="1"/>
</dbReference>
<dbReference type="GO" id="GO:0046872">
    <property type="term" value="F:metal ion binding"/>
    <property type="evidence" value="ECO:0007669"/>
    <property type="project" value="UniProtKB-KW"/>
</dbReference>
<keyword evidence="4" id="KW-0479">Metal-binding</keyword>
<keyword evidence="8" id="KW-0460">Magnesium</keyword>
<evidence type="ECO:0000256" key="4">
    <source>
        <dbReference type="ARBA" id="ARBA00022723"/>
    </source>
</evidence>
<dbReference type="InterPro" id="IPR004396">
    <property type="entry name" value="ATPase_YchF/OLA1"/>
</dbReference>
<dbReference type="InterPro" id="IPR027417">
    <property type="entry name" value="P-loop_NTPase"/>
</dbReference>
<comment type="similarity">
    <text evidence="9">Belongs to the TRAFAC class OBG-HflX-like GTPase superfamily. OBG GTPase family. YchF/OLA1 subfamily.</text>
</comment>
<comment type="cofactor">
    <cofactor evidence="1">
        <name>Mg(2+)</name>
        <dbReference type="ChEBI" id="CHEBI:18420"/>
    </cofactor>
</comment>
<evidence type="ECO:0000256" key="6">
    <source>
        <dbReference type="ARBA" id="ARBA00022801"/>
    </source>
</evidence>
<dbReference type="Proteomes" id="UP001219567">
    <property type="component" value="Chromosome 3"/>
</dbReference>
<dbReference type="Gene3D" id="1.10.150.300">
    <property type="entry name" value="TGS-like domain"/>
    <property type="match status" value="1"/>
</dbReference>
<dbReference type="InterPro" id="IPR041706">
    <property type="entry name" value="YchF_N"/>
</dbReference>
<dbReference type="PRINTS" id="PR00326">
    <property type="entry name" value="GTP1OBG"/>
</dbReference>
<sequence length="396" mass="44020">MPPKKNAAPVEKTRLGRPSNNLKMGIVGLPNVGKSTLFNTIAKCDLGKAANFPYATIEPEEARVPVPDDRFLWLCNMYKPKSEVPAFLTCIDIAGLTAGASTGAGLGNAFLSNVRSVDGIFQVIRAFDDSDIIHVEGDVNPLRDMEIISTELRLKDIEWVEKNLDNARKNARSAGNNSLEDRKKKEEVAIIEKVLHCLQEENRDVRKGDWNSKEIDVINNMMLLTAKPVIYLVNLSERDYVRKKNKWLPKIKEWIDQNNPGDQLIPFSASLEEQLFSLGDEESQKEYLSKLGEGVTSALGKITKSGYDSLDLIRYFTAGPDEVRAWSIRRGLKAPQAAGVIHSDFENKFVCGDIMAFDDLKEAGSENACRANGKLAQKGKTYEMVDGDIAHWKCGA</sequence>
<evidence type="ECO:0000256" key="8">
    <source>
        <dbReference type="ARBA" id="ARBA00022842"/>
    </source>
</evidence>
<feature type="binding site" evidence="9">
    <location>
        <begin position="31"/>
        <end position="36"/>
    </location>
    <ligand>
        <name>ATP</name>
        <dbReference type="ChEBI" id="CHEBI:30616"/>
    </ligand>
</feature>
<dbReference type="Pfam" id="PF06071">
    <property type="entry name" value="YchF-GTPase_C"/>
    <property type="match status" value="1"/>
</dbReference>
<keyword evidence="7 9" id="KW-0067">ATP-binding</keyword>
<dbReference type="AlphaFoldDB" id="A0AAJ6CHE7"/>
<dbReference type="HAMAP" id="MF_00944">
    <property type="entry name" value="YchF_OLA1_ATPase"/>
    <property type="match status" value="1"/>
</dbReference>
<dbReference type="GO" id="GO:0005525">
    <property type="term" value="F:GTP binding"/>
    <property type="evidence" value="ECO:0007669"/>
    <property type="project" value="InterPro"/>
</dbReference>
<protein>
    <recommendedName>
        <fullName evidence="9">Obg-like ATPase 1</fullName>
    </recommendedName>
</protein>
<gene>
    <name evidence="11" type="ORF">MYAM1_002555</name>
</gene>
<feature type="domain" description="OBG-type G" evidence="10">
    <location>
        <begin position="22"/>
        <end position="287"/>
    </location>
</feature>
<keyword evidence="5 9" id="KW-0547">Nucleotide-binding</keyword>